<evidence type="ECO:0000313" key="5">
    <source>
        <dbReference type="EMBL" id="KAF9970036.1"/>
    </source>
</evidence>
<dbReference type="PANTHER" id="PTHR45339:SF1">
    <property type="entry name" value="HYBRID SIGNAL TRANSDUCTION HISTIDINE KINASE J"/>
    <property type="match status" value="1"/>
</dbReference>
<evidence type="ECO:0000256" key="3">
    <source>
        <dbReference type="PROSITE-ProRule" id="PRU00169"/>
    </source>
</evidence>
<dbReference type="CDD" id="cd17546">
    <property type="entry name" value="REC_hyHK_CKI1_RcsC-like"/>
    <property type="match status" value="1"/>
</dbReference>
<evidence type="ECO:0000256" key="2">
    <source>
        <dbReference type="ARBA" id="ARBA00023012"/>
    </source>
</evidence>
<evidence type="ECO:0000313" key="6">
    <source>
        <dbReference type="Proteomes" id="UP000749646"/>
    </source>
</evidence>
<dbReference type="SUPFAM" id="SSF52172">
    <property type="entry name" value="CheY-like"/>
    <property type="match status" value="1"/>
</dbReference>
<dbReference type="AlphaFoldDB" id="A0A9P6JI98"/>
<accession>A0A9P6JI98</accession>
<protein>
    <submittedName>
        <fullName evidence="5">Sensitivity to red-light reduced protein</fullName>
    </submittedName>
</protein>
<evidence type="ECO:0000259" key="4">
    <source>
        <dbReference type="PROSITE" id="PS50110"/>
    </source>
</evidence>
<keyword evidence="6" id="KW-1185">Reference proteome</keyword>
<proteinExistence type="predicted"/>
<sequence length="147" mass="16006">MSLRLTDRKIKVMIVDDNDINLSILSKMLEHHFAETVEISAVLTSGTDALERLSKEEVDLILMDIDMPGLTGVETTAAIRQATEHPILKENQQVPIIAVTTSDGAAQREVYQQVGMCDCVSKPIALPKLRSAIEGAMMKSTGRLATG</sequence>
<dbReference type="EMBL" id="JAAAHW010005069">
    <property type="protein sequence ID" value="KAF9970036.1"/>
    <property type="molecule type" value="Genomic_DNA"/>
</dbReference>
<dbReference type="InterPro" id="IPR011006">
    <property type="entry name" value="CheY-like_superfamily"/>
</dbReference>
<keyword evidence="2" id="KW-0902">Two-component regulatory system</keyword>
<evidence type="ECO:0000256" key="1">
    <source>
        <dbReference type="ARBA" id="ARBA00022553"/>
    </source>
</evidence>
<reference evidence="5" key="1">
    <citation type="journal article" date="2020" name="Fungal Divers.">
        <title>Resolving the Mortierellaceae phylogeny through synthesis of multi-gene phylogenetics and phylogenomics.</title>
        <authorList>
            <person name="Vandepol N."/>
            <person name="Liber J."/>
            <person name="Desiro A."/>
            <person name="Na H."/>
            <person name="Kennedy M."/>
            <person name="Barry K."/>
            <person name="Grigoriev I.V."/>
            <person name="Miller A.N."/>
            <person name="O'Donnell K."/>
            <person name="Stajich J.E."/>
            <person name="Bonito G."/>
        </authorList>
    </citation>
    <scope>NUCLEOTIDE SEQUENCE</scope>
    <source>
        <strain evidence="5">MES-2147</strain>
    </source>
</reference>
<dbReference type="InterPro" id="IPR001789">
    <property type="entry name" value="Sig_transdc_resp-reg_receiver"/>
</dbReference>
<dbReference type="PANTHER" id="PTHR45339">
    <property type="entry name" value="HYBRID SIGNAL TRANSDUCTION HISTIDINE KINASE J"/>
    <property type="match status" value="1"/>
</dbReference>
<dbReference type="OrthoDB" id="21225at2759"/>
<dbReference type="Gene3D" id="3.40.50.2300">
    <property type="match status" value="1"/>
</dbReference>
<dbReference type="PROSITE" id="PS50110">
    <property type="entry name" value="RESPONSE_REGULATORY"/>
    <property type="match status" value="1"/>
</dbReference>
<dbReference type="Proteomes" id="UP000749646">
    <property type="component" value="Unassembled WGS sequence"/>
</dbReference>
<gene>
    <name evidence="5" type="primary">SRR1</name>
    <name evidence="5" type="ORF">BGZ65_011434</name>
</gene>
<feature type="modified residue" description="4-aspartylphosphate" evidence="3">
    <location>
        <position position="64"/>
    </location>
</feature>
<dbReference type="GO" id="GO:0000160">
    <property type="term" value="P:phosphorelay signal transduction system"/>
    <property type="evidence" value="ECO:0007669"/>
    <property type="project" value="UniProtKB-KW"/>
</dbReference>
<name>A0A9P6JI98_9FUNG</name>
<dbReference type="SMART" id="SM00448">
    <property type="entry name" value="REC"/>
    <property type="match status" value="1"/>
</dbReference>
<comment type="caution">
    <text evidence="5">The sequence shown here is derived from an EMBL/GenBank/DDBJ whole genome shotgun (WGS) entry which is preliminary data.</text>
</comment>
<organism evidence="5 6">
    <name type="scientific">Modicella reniformis</name>
    <dbReference type="NCBI Taxonomy" id="1440133"/>
    <lineage>
        <taxon>Eukaryota</taxon>
        <taxon>Fungi</taxon>
        <taxon>Fungi incertae sedis</taxon>
        <taxon>Mucoromycota</taxon>
        <taxon>Mortierellomycotina</taxon>
        <taxon>Mortierellomycetes</taxon>
        <taxon>Mortierellales</taxon>
        <taxon>Mortierellaceae</taxon>
        <taxon>Modicella</taxon>
    </lineage>
</organism>
<keyword evidence="1 3" id="KW-0597">Phosphoprotein</keyword>
<feature type="domain" description="Response regulatory" evidence="4">
    <location>
        <begin position="11"/>
        <end position="137"/>
    </location>
</feature>
<dbReference type="Pfam" id="PF00072">
    <property type="entry name" value="Response_reg"/>
    <property type="match status" value="1"/>
</dbReference>